<gene>
    <name evidence="5" type="ORF">INT46_006950</name>
</gene>
<evidence type="ECO:0000256" key="1">
    <source>
        <dbReference type="ARBA" id="ARBA00023242"/>
    </source>
</evidence>
<name>A0A8H7V5Q9_9FUNG</name>
<comment type="subcellular location">
    <subcellularLocation>
        <location evidence="2">Nucleus</location>
    </subcellularLocation>
</comment>
<feature type="compositionally biased region" description="Low complexity" evidence="3">
    <location>
        <begin position="190"/>
        <end position="217"/>
    </location>
</feature>
<dbReference type="GO" id="GO:0005634">
    <property type="term" value="C:nucleus"/>
    <property type="evidence" value="ECO:0007669"/>
    <property type="project" value="UniProtKB-SubCell"/>
</dbReference>
<dbReference type="Gene3D" id="2.60.40.1970">
    <property type="entry name" value="YEATS domain"/>
    <property type="match status" value="1"/>
</dbReference>
<feature type="compositionally biased region" description="Low complexity" evidence="3">
    <location>
        <begin position="167"/>
        <end position="177"/>
    </location>
</feature>
<comment type="caution">
    <text evidence="5">The sequence shown here is derived from an EMBL/GenBank/DDBJ whole genome shotgun (WGS) entry which is preliminary data.</text>
</comment>
<dbReference type="EMBL" id="JAEPRC010000199">
    <property type="protein sequence ID" value="KAG2204398.1"/>
    <property type="molecule type" value="Genomic_DNA"/>
</dbReference>
<evidence type="ECO:0000259" key="4">
    <source>
        <dbReference type="PROSITE" id="PS51037"/>
    </source>
</evidence>
<dbReference type="Pfam" id="PF03366">
    <property type="entry name" value="YEATS"/>
    <property type="match status" value="1"/>
</dbReference>
<dbReference type="Proteomes" id="UP000650833">
    <property type="component" value="Unassembled WGS sequence"/>
</dbReference>
<dbReference type="InterPro" id="IPR055129">
    <property type="entry name" value="YEATS_dom"/>
</dbReference>
<organism evidence="5 6">
    <name type="scientific">Mucor plumbeus</name>
    <dbReference type="NCBI Taxonomy" id="97098"/>
    <lineage>
        <taxon>Eukaryota</taxon>
        <taxon>Fungi</taxon>
        <taxon>Fungi incertae sedis</taxon>
        <taxon>Mucoromycota</taxon>
        <taxon>Mucoromycotina</taxon>
        <taxon>Mucoromycetes</taxon>
        <taxon>Mucorales</taxon>
        <taxon>Mucorineae</taxon>
        <taxon>Mucoraceae</taxon>
        <taxon>Mucor</taxon>
    </lineage>
</organism>
<evidence type="ECO:0000256" key="2">
    <source>
        <dbReference type="PROSITE-ProRule" id="PRU00376"/>
    </source>
</evidence>
<feature type="domain" description="YEATS" evidence="4">
    <location>
        <begin position="1"/>
        <end position="129"/>
    </location>
</feature>
<dbReference type="OrthoDB" id="1741717at2759"/>
<protein>
    <recommendedName>
        <fullName evidence="4">YEATS domain-containing protein</fullName>
    </recommendedName>
</protein>
<evidence type="ECO:0000256" key="3">
    <source>
        <dbReference type="SAM" id="MobiDB-lite"/>
    </source>
</evidence>
<keyword evidence="6" id="KW-1185">Reference proteome</keyword>
<reference evidence="5" key="1">
    <citation type="submission" date="2020-12" db="EMBL/GenBank/DDBJ databases">
        <title>Metabolic potential, ecology and presence of endohyphal bacteria is reflected in genomic diversity of Mucoromycotina.</title>
        <authorList>
            <person name="Muszewska A."/>
            <person name="Okrasinska A."/>
            <person name="Steczkiewicz K."/>
            <person name="Drgas O."/>
            <person name="Orlowska M."/>
            <person name="Perlinska-Lenart U."/>
            <person name="Aleksandrzak-Piekarczyk T."/>
            <person name="Szatraj K."/>
            <person name="Zielenkiewicz U."/>
            <person name="Pilsyk S."/>
            <person name="Malc E."/>
            <person name="Mieczkowski P."/>
            <person name="Kruszewska J.S."/>
            <person name="Biernat P."/>
            <person name="Pawlowska J."/>
        </authorList>
    </citation>
    <scope>NUCLEOTIDE SEQUENCE</scope>
    <source>
        <strain evidence="5">CBS 226.32</strain>
    </source>
</reference>
<accession>A0A8H7V5Q9</accession>
<proteinExistence type="predicted"/>
<evidence type="ECO:0000313" key="5">
    <source>
        <dbReference type="EMBL" id="KAG2204398.1"/>
    </source>
</evidence>
<dbReference type="InterPro" id="IPR038704">
    <property type="entry name" value="YEAST_sf"/>
</dbReference>
<dbReference type="PROSITE" id="PS51037">
    <property type="entry name" value="YEATS"/>
    <property type="match status" value="1"/>
</dbReference>
<dbReference type="AlphaFoldDB" id="A0A8H7V5Q9"/>
<feature type="region of interest" description="Disordered" evidence="3">
    <location>
        <begin position="164"/>
        <end position="217"/>
    </location>
</feature>
<keyword evidence="1 2" id="KW-0539">Nucleus</keyword>
<sequence>MFEKQVKIHCSWIPIEGKSTTNGHAWRSWTISLEASRIDLSEYIDHVEYILHESFGSPPIVRKEPPYALQREGWGEFDLIILFYLKDLSLPSPQTIIFDLNFKKPRYHKYKNIAFISDIEYIEEDFIEEEYAIKAPLRCRRHPSRFSSRNTFGKKLENVSKRQRAISSCSSSSNSSSTAAHTKECNRNVQQGQEKQYRMQQQEEQQQEEQQQKQVQHQHQNQYQYKLHQCKQKTTSTLPYYILDPKNDLSLVLETKTIDLRELKALLEALDESNLRNVFKIIFSYDRSTQITKETDDGYYMINITCACSDLINELWEFVIDVEIEKCKEGFTLYEGVKEQH</sequence>
<evidence type="ECO:0000313" key="6">
    <source>
        <dbReference type="Proteomes" id="UP000650833"/>
    </source>
</evidence>